<dbReference type="RefSeq" id="WP_373426250.1">
    <property type="nucleotide sequence ID" value="NZ_JAUSXV010000001.1"/>
</dbReference>
<name>A0AAW8EUX3_9MICO</name>
<dbReference type="AlphaFoldDB" id="A0AAW8EUX3"/>
<proteinExistence type="predicted"/>
<reference evidence="1 2" key="1">
    <citation type="submission" date="2023-07" db="EMBL/GenBank/DDBJ databases">
        <title>Comparative genomics of wheat-associated soil bacteria to identify genetic determinants of phenazine resistance.</title>
        <authorList>
            <person name="Mouncey N."/>
        </authorList>
    </citation>
    <scope>NUCLEOTIDE SEQUENCE [LARGE SCALE GENOMIC DNA]</scope>
    <source>
        <strain evidence="1 2">W4I9-1</strain>
    </source>
</reference>
<dbReference type="EMBL" id="JAUSXV010000001">
    <property type="protein sequence ID" value="MDQ0647250.1"/>
    <property type="molecule type" value="Genomic_DNA"/>
</dbReference>
<evidence type="ECO:0000313" key="1">
    <source>
        <dbReference type="EMBL" id="MDQ0647250.1"/>
    </source>
</evidence>
<dbReference type="Proteomes" id="UP001244427">
    <property type="component" value="Unassembled WGS sequence"/>
</dbReference>
<comment type="caution">
    <text evidence="1">The sequence shown here is derived from an EMBL/GenBank/DDBJ whole genome shotgun (WGS) entry which is preliminary data.</text>
</comment>
<sequence length="88" mass="9844">MTALLRRHDLPVSKRQVDRLMRELGFNGLVRGKGVWTMVPDLNAARAPDLLDRDLAAVAPNRCWVADFTYVRTWAGIDRRAADGPVAT</sequence>
<protein>
    <submittedName>
        <fullName evidence="1">Transposase InsO family protein</fullName>
    </submittedName>
</protein>
<gene>
    <name evidence="1" type="ORF">QFZ53_001446</name>
</gene>
<keyword evidence="2" id="KW-1185">Reference proteome</keyword>
<accession>A0AAW8EUX3</accession>
<evidence type="ECO:0000313" key="2">
    <source>
        <dbReference type="Proteomes" id="UP001244427"/>
    </source>
</evidence>
<organism evidence="1 2">
    <name type="scientific">Microbacterium natoriense</name>
    <dbReference type="NCBI Taxonomy" id="284570"/>
    <lineage>
        <taxon>Bacteria</taxon>
        <taxon>Bacillati</taxon>
        <taxon>Actinomycetota</taxon>
        <taxon>Actinomycetes</taxon>
        <taxon>Micrococcales</taxon>
        <taxon>Microbacteriaceae</taxon>
        <taxon>Microbacterium</taxon>
    </lineage>
</organism>